<evidence type="ECO:0000256" key="5">
    <source>
        <dbReference type="ARBA" id="ARBA00021008"/>
    </source>
</evidence>
<evidence type="ECO:0000256" key="6">
    <source>
        <dbReference type="ARBA" id="ARBA00022448"/>
    </source>
</evidence>
<evidence type="ECO:0000256" key="17">
    <source>
        <dbReference type="ARBA" id="ARBA00049551"/>
    </source>
</evidence>
<accession>A0A7S5DCR2</accession>
<keyword evidence="16 18" id="KW-0472">Membrane</keyword>
<evidence type="ECO:0000256" key="1">
    <source>
        <dbReference type="ARBA" id="ARBA00003257"/>
    </source>
</evidence>
<keyword evidence="9 18" id="KW-0999">Mitochondrion inner membrane</keyword>
<keyword evidence="8 18" id="KW-0812">Transmembrane</keyword>
<feature type="transmembrane region" description="Helical" evidence="18">
    <location>
        <begin position="298"/>
        <end position="317"/>
    </location>
</feature>
<feature type="transmembrane region" description="Helical" evidence="18">
    <location>
        <begin position="260"/>
        <end position="277"/>
    </location>
</feature>
<reference evidence="20" key="2">
    <citation type="journal article" date="2020" name="Genomics">
        <title>Contribution to the mitogenome diversity in Delphacinae: Phylogenetic and ecological implications.</title>
        <authorList>
            <person name="Huang Y.-X."/>
            <person name="Ren F.-J."/>
            <person name="Bartlett C.R."/>
            <person name="Wei Y.-S."/>
            <person name="Qin D.-Z."/>
        </authorList>
    </citation>
    <scope>NUCLEOTIDE SEQUENCE</scope>
</reference>
<comment type="similarity">
    <text evidence="3 18">Belongs to the complex I subunit 2 family.</text>
</comment>
<comment type="function">
    <text evidence="1">Core subunit of the mitochondrial membrane respiratory chain NADH dehydrogenase (Complex I) that is believed to belong to the minimal assembly required for catalysis. Complex I functions in the transfer of electrons from NADH to the respiratory chain. The immediate electron acceptor for the enzyme is believed to be ubiquinone.</text>
</comment>
<geneLocation type="mitochondrion" evidence="20"/>
<feature type="transmembrane region" description="Helical" evidence="18">
    <location>
        <begin position="57"/>
        <end position="78"/>
    </location>
</feature>
<evidence type="ECO:0000256" key="4">
    <source>
        <dbReference type="ARBA" id="ARBA00012944"/>
    </source>
</evidence>
<evidence type="ECO:0000256" key="10">
    <source>
        <dbReference type="ARBA" id="ARBA00022967"/>
    </source>
</evidence>
<keyword evidence="12 18" id="KW-1133">Transmembrane helix</keyword>
<dbReference type="Pfam" id="PF00361">
    <property type="entry name" value="Proton_antipo_M"/>
    <property type="match status" value="1"/>
</dbReference>
<dbReference type="EMBL" id="MH293467">
    <property type="protein sequence ID" value="QBZ38160.1"/>
    <property type="molecule type" value="Genomic_DNA"/>
</dbReference>
<dbReference type="PANTHER" id="PTHR46552">
    <property type="entry name" value="NADH-UBIQUINONE OXIDOREDUCTASE CHAIN 2"/>
    <property type="match status" value="1"/>
</dbReference>
<evidence type="ECO:0000313" key="20">
    <source>
        <dbReference type="EMBL" id="QBZ38160.1"/>
    </source>
</evidence>
<evidence type="ECO:0000256" key="2">
    <source>
        <dbReference type="ARBA" id="ARBA00004448"/>
    </source>
</evidence>
<gene>
    <name evidence="20" type="primary">ND2</name>
</gene>
<dbReference type="GO" id="GO:0005743">
    <property type="term" value="C:mitochondrial inner membrane"/>
    <property type="evidence" value="ECO:0007669"/>
    <property type="project" value="UniProtKB-SubCell"/>
</dbReference>
<keyword evidence="10 18" id="KW-1278">Translocase</keyword>
<dbReference type="AlphaFoldDB" id="A0A7S5DCR2"/>
<comment type="catalytic activity">
    <reaction evidence="17 18">
        <text>a ubiquinone + NADH + 5 H(+)(in) = a ubiquinol + NAD(+) + 4 H(+)(out)</text>
        <dbReference type="Rhea" id="RHEA:29091"/>
        <dbReference type="Rhea" id="RHEA-COMP:9565"/>
        <dbReference type="Rhea" id="RHEA-COMP:9566"/>
        <dbReference type="ChEBI" id="CHEBI:15378"/>
        <dbReference type="ChEBI" id="CHEBI:16389"/>
        <dbReference type="ChEBI" id="CHEBI:17976"/>
        <dbReference type="ChEBI" id="CHEBI:57540"/>
        <dbReference type="ChEBI" id="CHEBI:57945"/>
        <dbReference type="EC" id="7.1.1.2"/>
    </reaction>
</comment>
<dbReference type="GO" id="GO:0006120">
    <property type="term" value="P:mitochondrial electron transport, NADH to ubiquinone"/>
    <property type="evidence" value="ECO:0007669"/>
    <property type="project" value="InterPro"/>
</dbReference>
<evidence type="ECO:0000256" key="14">
    <source>
        <dbReference type="ARBA" id="ARBA00023075"/>
    </source>
</evidence>
<evidence type="ECO:0000259" key="19">
    <source>
        <dbReference type="Pfam" id="PF00361"/>
    </source>
</evidence>
<feature type="transmembrane region" description="Helical" evidence="18">
    <location>
        <begin position="228"/>
        <end position="248"/>
    </location>
</feature>
<keyword evidence="13 18" id="KW-0520">NAD</keyword>
<evidence type="ECO:0000256" key="9">
    <source>
        <dbReference type="ARBA" id="ARBA00022792"/>
    </source>
</evidence>
<feature type="transmembrane region" description="Helical" evidence="18">
    <location>
        <begin position="138"/>
        <end position="158"/>
    </location>
</feature>
<dbReference type="EC" id="7.1.1.2" evidence="4 18"/>
<evidence type="ECO:0000256" key="8">
    <source>
        <dbReference type="ARBA" id="ARBA00022692"/>
    </source>
</evidence>
<feature type="domain" description="NADH:quinone oxidoreductase/Mrp antiporter transmembrane" evidence="19">
    <location>
        <begin position="24"/>
        <end position="271"/>
    </location>
</feature>
<feature type="transmembrane region" description="Helical" evidence="18">
    <location>
        <begin position="29"/>
        <end position="45"/>
    </location>
</feature>
<dbReference type="InterPro" id="IPR003917">
    <property type="entry name" value="NADH_UbQ_OxRdtase_chain2"/>
</dbReference>
<organism evidence="20">
    <name type="scientific">Purohita sinica</name>
    <dbReference type="NCBI Taxonomy" id="871393"/>
    <lineage>
        <taxon>Eukaryota</taxon>
        <taxon>Metazoa</taxon>
        <taxon>Ecdysozoa</taxon>
        <taxon>Arthropoda</taxon>
        <taxon>Hexapoda</taxon>
        <taxon>Insecta</taxon>
        <taxon>Pterygota</taxon>
        <taxon>Neoptera</taxon>
        <taxon>Paraneoptera</taxon>
        <taxon>Hemiptera</taxon>
        <taxon>Auchenorrhyncha</taxon>
        <taxon>Fulgoroidea</taxon>
        <taxon>Delphacidae</taxon>
        <taxon>Delphacinae</taxon>
        <taxon>Purohita</taxon>
    </lineage>
</organism>
<evidence type="ECO:0000256" key="13">
    <source>
        <dbReference type="ARBA" id="ARBA00023027"/>
    </source>
</evidence>
<dbReference type="InterPro" id="IPR050175">
    <property type="entry name" value="Complex_I_Subunit_2"/>
</dbReference>
<comment type="function">
    <text evidence="18">Core subunit of the mitochondrial membrane respiratory chain NADH dehydrogenase (Complex I) which catalyzes electron transfer from NADH through the respiratory chain, using ubiquinone as an electron acceptor. Essential for the catalytic activity and assembly of complex I.</text>
</comment>
<evidence type="ECO:0000256" key="16">
    <source>
        <dbReference type="ARBA" id="ARBA00023136"/>
    </source>
</evidence>
<evidence type="ECO:0000256" key="7">
    <source>
        <dbReference type="ARBA" id="ARBA00022660"/>
    </source>
</evidence>
<keyword evidence="11 18" id="KW-0249">Electron transport</keyword>
<dbReference type="GO" id="GO:0008137">
    <property type="term" value="F:NADH dehydrogenase (ubiquinone) activity"/>
    <property type="evidence" value="ECO:0007669"/>
    <property type="project" value="UniProtKB-EC"/>
</dbReference>
<feature type="transmembrane region" description="Helical" evidence="18">
    <location>
        <begin position="84"/>
        <end position="105"/>
    </location>
</feature>
<feature type="transmembrane region" description="Helical" evidence="18">
    <location>
        <begin position="7"/>
        <end position="23"/>
    </location>
</feature>
<keyword evidence="15 18" id="KW-0496">Mitochondrion</keyword>
<evidence type="ECO:0000256" key="15">
    <source>
        <dbReference type="ARBA" id="ARBA00023128"/>
    </source>
</evidence>
<keyword evidence="6" id="KW-0813">Transport</keyword>
<evidence type="ECO:0000256" key="3">
    <source>
        <dbReference type="ARBA" id="ARBA00007012"/>
    </source>
</evidence>
<evidence type="ECO:0000256" key="11">
    <source>
        <dbReference type="ARBA" id="ARBA00022982"/>
    </source>
</evidence>
<protein>
    <recommendedName>
        <fullName evidence="5 18">NADH-ubiquinone oxidoreductase chain 2</fullName>
        <ecNumber evidence="4 18">7.1.1.2</ecNumber>
    </recommendedName>
</protein>
<keyword evidence="14 18" id="KW-0830">Ubiquinone</keyword>
<dbReference type="PRINTS" id="PR01436">
    <property type="entry name" value="NADHDHGNASE2"/>
</dbReference>
<evidence type="ECO:0000256" key="12">
    <source>
        <dbReference type="ARBA" id="ARBA00022989"/>
    </source>
</evidence>
<reference evidence="20" key="1">
    <citation type="submission" date="2018-05" db="EMBL/GenBank/DDBJ databases">
        <authorList>
            <person name="Huang Y."/>
            <person name="Qin D."/>
        </authorList>
    </citation>
    <scope>NUCLEOTIDE SEQUENCE</scope>
</reference>
<dbReference type="PANTHER" id="PTHR46552:SF1">
    <property type="entry name" value="NADH-UBIQUINONE OXIDOREDUCTASE CHAIN 2"/>
    <property type="match status" value="1"/>
</dbReference>
<dbReference type="InterPro" id="IPR001750">
    <property type="entry name" value="ND/Mrp_TM"/>
</dbReference>
<sequence>MKLNSSYTVSLFTILISTFMSMMSNNWLFMWMLMEINLFMFIPIMSKNKVTNQSIKYFILQSFSSYLLIFSILMMSIFDSSWNNSMFTSVALLIKIGMAPFHMWIPEIMKMISWNECFILSTLIKITPMILMNKLCSFKLIILPISLSLIMGSLSGFNQTSLKKIMAFSSVFNMSWMLTSFYLKKKILLIFISIYFLLTFKIMKFFKINSMVYVNQINHLNLENKMKINLMMLSMMGLPPLMGFLPKWFILKELSNKSNFISMCMILTSLMSIFMYIQMNSISLMNLSYKKKNFKQMNLYSISTINLFCLPFMYLLIE</sequence>
<name>A0A7S5DCR2_9HEMI</name>
<proteinExistence type="inferred from homology"/>
<evidence type="ECO:0000256" key="18">
    <source>
        <dbReference type="RuleBase" id="RU003403"/>
    </source>
</evidence>
<comment type="subcellular location">
    <subcellularLocation>
        <location evidence="2 18">Mitochondrion inner membrane</location>
        <topology evidence="2 18">Multi-pass membrane protein</topology>
    </subcellularLocation>
</comment>
<keyword evidence="7 18" id="KW-0679">Respiratory chain</keyword>